<dbReference type="PATRIC" id="fig|28229.3.peg.3253"/>
<gene>
    <name evidence="2" type="ORF">GAB14E_0591</name>
</gene>
<dbReference type="AlphaFoldDB" id="A0A099KLV5"/>
<dbReference type="EMBL" id="JQEC01000044">
    <property type="protein sequence ID" value="KGJ90927.1"/>
    <property type="molecule type" value="Genomic_DNA"/>
</dbReference>
<name>A0A099KLV5_COLPS</name>
<evidence type="ECO:0000259" key="1">
    <source>
        <dbReference type="PROSITE" id="PS51186"/>
    </source>
</evidence>
<dbReference type="PANTHER" id="PTHR43233:SF1">
    <property type="entry name" value="FAMILY N-ACETYLTRANSFERASE, PUTATIVE (AFU_ORTHOLOGUE AFUA_6G03350)-RELATED"/>
    <property type="match status" value="1"/>
</dbReference>
<dbReference type="SUPFAM" id="SSF55729">
    <property type="entry name" value="Acyl-CoA N-acyltransferases (Nat)"/>
    <property type="match status" value="1"/>
</dbReference>
<dbReference type="Pfam" id="PF13673">
    <property type="entry name" value="Acetyltransf_10"/>
    <property type="match status" value="1"/>
</dbReference>
<dbReference type="Gene3D" id="3.40.630.30">
    <property type="match status" value="1"/>
</dbReference>
<organism evidence="2 3">
    <name type="scientific">Colwellia psychrerythraea</name>
    <name type="common">Vibrio psychroerythus</name>
    <dbReference type="NCBI Taxonomy" id="28229"/>
    <lineage>
        <taxon>Bacteria</taxon>
        <taxon>Pseudomonadati</taxon>
        <taxon>Pseudomonadota</taxon>
        <taxon>Gammaproteobacteria</taxon>
        <taxon>Alteromonadales</taxon>
        <taxon>Colwelliaceae</taxon>
        <taxon>Colwellia</taxon>
    </lineage>
</organism>
<proteinExistence type="predicted"/>
<dbReference type="InterPro" id="IPR053144">
    <property type="entry name" value="Acetyltransferase_Butenolide"/>
</dbReference>
<dbReference type="InterPro" id="IPR016181">
    <property type="entry name" value="Acyl_CoA_acyltransferase"/>
</dbReference>
<keyword evidence="2" id="KW-0808">Transferase</keyword>
<dbReference type="GO" id="GO:0016747">
    <property type="term" value="F:acyltransferase activity, transferring groups other than amino-acyl groups"/>
    <property type="evidence" value="ECO:0007669"/>
    <property type="project" value="InterPro"/>
</dbReference>
<comment type="caution">
    <text evidence="2">The sequence shown here is derived from an EMBL/GenBank/DDBJ whole genome shotgun (WGS) entry which is preliminary data.</text>
</comment>
<dbReference type="Proteomes" id="UP000029868">
    <property type="component" value="Unassembled WGS sequence"/>
</dbReference>
<dbReference type="InterPro" id="IPR000182">
    <property type="entry name" value="GNAT_dom"/>
</dbReference>
<evidence type="ECO:0000313" key="3">
    <source>
        <dbReference type="Proteomes" id="UP000029868"/>
    </source>
</evidence>
<feature type="domain" description="N-acetyltransferase" evidence="1">
    <location>
        <begin position="5"/>
        <end position="139"/>
    </location>
</feature>
<dbReference type="PANTHER" id="PTHR43233">
    <property type="entry name" value="FAMILY N-ACETYLTRANSFERASE, PUTATIVE (AFU_ORTHOLOGUE AFUA_6G03350)-RELATED"/>
    <property type="match status" value="1"/>
</dbReference>
<accession>A0A099KLV5</accession>
<protein>
    <submittedName>
        <fullName evidence="2">GCN5-related N-acetyltransferase</fullName>
    </submittedName>
</protein>
<reference evidence="2 3" key="1">
    <citation type="submission" date="2014-08" db="EMBL/GenBank/DDBJ databases">
        <title>Genomic and Phenotypic Diversity of Colwellia psychrerythraea strains from Disparate Marine Basins.</title>
        <authorList>
            <person name="Techtmann S.M."/>
            <person name="Stelling S.C."/>
            <person name="Utturkar S.M."/>
            <person name="Alshibli N."/>
            <person name="Harris A."/>
            <person name="Brown S.D."/>
            <person name="Hazen T.C."/>
        </authorList>
    </citation>
    <scope>NUCLEOTIDE SEQUENCE [LARGE SCALE GENOMIC DNA]</scope>
    <source>
        <strain evidence="2 3">GAB14E</strain>
    </source>
</reference>
<evidence type="ECO:0000313" key="2">
    <source>
        <dbReference type="EMBL" id="KGJ90927.1"/>
    </source>
</evidence>
<dbReference type="PROSITE" id="PS51186">
    <property type="entry name" value="GNAT"/>
    <property type="match status" value="1"/>
</dbReference>
<sequence length="139" mass="15440">MLAEQFTLSLTSPSVEDFLQLRLKVGWGELDVNLAKKSLTNSLFLVTIFHNEQLVGMGRVVGDGAMFFYIQDVIVDPRYHKQGLGTVLMDSIEGYLCSSAQKGSTIGLLAAQGKEHFYARYGYIQRPSNTLGHGMCKFI</sequence>
<dbReference type="CDD" id="cd04301">
    <property type="entry name" value="NAT_SF"/>
    <property type="match status" value="1"/>
</dbReference>